<feature type="domain" description="GRIP" evidence="4">
    <location>
        <begin position="15"/>
        <end position="64"/>
    </location>
</feature>
<dbReference type="EMBL" id="WJEC01001005">
    <property type="protein sequence ID" value="KAF7479991.1"/>
    <property type="molecule type" value="Genomic_DNA"/>
</dbReference>
<proteinExistence type="predicted"/>
<keyword evidence="7" id="KW-1185">Reference proteome</keyword>
<comment type="subcellular location">
    <subcellularLocation>
        <location evidence="1">Golgi apparatus membrane</location>
        <topology evidence="1">Peripheral membrane protein</topology>
    </subcellularLocation>
</comment>
<evidence type="ECO:0000313" key="6">
    <source>
        <dbReference type="EMBL" id="VTJ66625.1"/>
    </source>
</evidence>
<dbReference type="GO" id="GO:0031267">
    <property type="term" value="F:small GTPase binding"/>
    <property type="evidence" value="ECO:0007669"/>
    <property type="project" value="TreeGrafter"/>
</dbReference>
<evidence type="ECO:0000313" key="7">
    <source>
        <dbReference type="Proteomes" id="UP000335636"/>
    </source>
</evidence>
<keyword evidence="3" id="KW-0175">Coiled coil</keyword>
<evidence type="ECO:0000256" key="1">
    <source>
        <dbReference type="ARBA" id="ARBA00004395"/>
    </source>
</evidence>
<accession>A0A5E4BBD5</accession>
<dbReference type="PANTHER" id="PTHR18921:SF2">
    <property type="entry name" value="THYROID RECEPTOR-INTERACTING PROTEIN 11"/>
    <property type="match status" value="1"/>
</dbReference>
<evidence type="ECO:0000256" key="2">
    <source>
        <dbReference type="ARBA" id="ARBA00023034"/>
    </source>
</evidence>
<dbReference type="PANTHER" id="PTHR18921">
    <property type="entry name" value="MYOSIN HEAVY CHAIN - RELATED"/>
    <property type="match status" value="1"/>
</dbReference>
<dbReference type="GO" id="GO:0007030">
    <property type="term" value="P:Golgi organization"/>
    <property type="evidence" value="ECO:0007669"/>
    <property type="project" value="TreeGrafter"/>
</dbReference>
<gene>
    <name evidence="5" type="ORF">GHT09_008758</name>
    <name evidence="6" type="ORF">MONAX_5E036886</name>
</gene>
<dbReference type="InterPro" id="IPR000237">
    <property type="entry name" value="GRIP_dom"/>
</dbReference>
<dbReference type="EMBL" id="CABDUW010000353">
    <property type="protein sequence ID" value="VTJ66625.1"/>
    <property type="molecule type" value="Genomic_DNA"/>
</dbReference>
<evidence type="ECO:0000256" key="3">
    <source>
        <dbReference type="ARBA" id="ARBA00023054"/>
    </source>
</evidence>
<dbReference type="Pfam" id="PF10375">
    <property type="entry name" value="GRAB"/>
    <property type="match status" value="1"/>
</dbReference>
<dbReference type="Proteomes" id="UP000335636">
    <property type="component" value="Unassembled WGS sequence"/>
</dbReference>
<reference evidence="5" key="2">
    <citation type="submission" date="2020-08" db="EMBL/GenBank/DDBJ databases">
        <authorList>
            <person name="Shumante A."/>
            <person name="Zimin A.V."/>
            <person name="Puiu D."/>
            <person name="Salzberg S.L."/>
        </authorList>
    </citation>
    <scope>NUCLEOTIDE SEQUENCE</scope>
    <source>
        <strain evidence="5">WC2-LM</strain>
        <tissue evidence="5">Liver</tissue>
    </source>
</reference>
<dbReference type="Proteomes" id="UP000662637">
    <property type="component" value="Unassembled WGS sequence"/>
</dbReference>
<dbReference type="AlphaFoldDB" id="A0A5E4BBD5"/>
<sequence>MLDHAQEKLSTLVNSTEGKVDKVFMRNLFIGHFQTPKGKRREVLQLMGSILDIPKDEMEQLLNKDYGGVSKWMSSWLGGASKSVPNIPLRPNQQRVLNSSFSELFVKFLETESHLSVPPPKLSAQAMDCLDSPGKREQGVNVPGNVKDGAELRADRSTNGNPLLVHRSAALHLSNLAGVGLGGPGHPLFKPIADFMPTFTPLPVSPDNSATVVLQDLLNI</sequence>
<keyword evidence="2" id="KW-0333">Golgi apparatus</keyword>
<evidence type="ECO:0000313" key="5">
    <source>
        <dbReference type="EMBL" id="KAF7479991.1"/>
    </source>
</evidence>
<evidence type="ECO:0000259" key="4">
    <source>
        <dbReference type="PROSITE" id="PS50913"/>
    </source>
</evidence>
<dbReference type="InterPro" id="IPR019459">
    <property type="entry name" value="GRAB"/>
</dbReference>
<dbReference type="GO" id="GO:0000139">
    <property type="term" value="C:Golgi membrane"/>
    <property type="evidence" value="ECO:0007669"/>
    <property type="project" value="UniProtKB-SubCell"/>
</dbReference>
<protein>
    <recommendedName>
        <fullName evidence="4">GRIP domain-containing protein</fullName>
    </recommendedName>
</protein>
<organism evidence="6 7">
    <name type="scientific">Marmota monax</name>
    <name type="common">Woodchuck</name>
    <dbReference type="NCBI Taxonomy" id="9995"/>
    <lineage>
        <taxon>Eukaryota</taxon>
        <taxon>Metazoa</taxon>
        <taxon>Chordata</taxon>
        <taxon>Craniata</taxon>
        <taxon>Vertebrata</taxon>
        <taxon>Euteleostomi</taxon>
        <taxon>Mammalia</taxon>
        <taxon>Eutheria</taxon>
        <taxon>Euarchontoglires</taxon>
        <taxon>Glires</taxon>
        <taxon>Rodentia</taxon>
        <taxon>Sciuromorpha</taxon>
        <taxon>Sciuridae</taxon>
        <taxon>Xerinae</taxon>
        <taxon>Marmotini</taxon>
        <taxon>Marmota</taxon>
    </lineage>
</organism>
<dbReference type="PROSITE" id="PS50913">
    <property type="entry name" value="GRIP"/>
    <property type="match status" value="1"/>
</dbReference>
<dbReference type="GO" id="GO:0006888">
    <property type="term" value="P:endoplasmic reticulum to Golgi vesicle-mediated transport"/>
    <property type="evidence" value="ECO:0007669"/>
    <property type="project" value="TreeGrafter"/>
</dbReference>
<name>A0A5E4BBD5_MARMO</name>
<reference evidence="6 7" key="1">
    <citation type="submission" date="2019-04" db="EMBL/GenBank/DDBJ databases">
        <authorList>
            <person name="Alioto T."/>
            <person name="Alioto T."/>
        </authorList>
    </citation>
    <scope>NUCLEOTIDE SEQUENCE [LARGE SCALE GENOMIC DNA]</scope>
</reference>